<evidence type="ECO:0000313" key="8">
    <source>
        <dbReference type="Proteomes" id="UP000276741"/>
    </source>
</evidence>
<reference evidence="8" key="2">
    <citation type="submission" date="2018-04" db="EMBL/GenBank/DDBJ databases">
        <title>Complete genome sequence of Sulfodiicoccus acidiphilus strain HS-1.</title>
        <authorList>
            <person name="Sakai H.D."/>
            <person name="Kurosawa N."/>
        </authorList>
    </citation>
    <scope>NUCLEOTIDE SEQUENCE [LARGE SCALE GENOMIC DNA]</scope>
    <source>
        <strain evidence="8">HS-1</strain>
    </source>
</reference>
<dbReference type="Proteomes" id="UP000276741">
    <property type="component" value="Chromosome"/>
</dbReference>
<dbReference type="Gene3D" id="3.40.50.10420">
    <property type="entry name" value="NagB/RpiA/CoA transferase-like"/>
    <property type="match status" value="1"/>
</dbReference>
<dbReference type="InterPro" id="IPR017896">
    <property type="entry name" value="4Fe4S_Fe-S-bd"/>
</dbReference>
<dbReference type="Pfam" id="PF13183">
    <property type="entry name" value="Fer4_8"/>
    <property type="match status" value="1"/>
</dbReference>
<dbReference type="GO" id="GO:0051539">
    <property type="term" value="F:4 iron, 4 sulfur cluster binding"/>
    <property type="evidence" value="ECO:0007669"/>
    <property type="project" value="UniProtKB-KW"/>
</dbReference>
<evidence type="ECO:0000313" key="7">
    <source>
        <dbReference type="EMBL" id="GGT87721.1"/>
    </source>
</evidence>
<dbReference type="Proteomes" id="UP000616143">
    <property type="component" value="Unassembled WGS sequence"/>
</dbReference>
<dbReference type="GO" id="GO:0016491">
    <property type="term" value="F:oxidoreductase activity"/>
    <property type="evidence" value="ECO:0007669"/>
    <property type="project" value="UniProtKB-ARBA"/>
</dbReference>
<keyword evidence="2" id="KW-0479">Metal-binding</keyword>
<dbReference type="GO" id="GO:0006089">
    <property type="term" value="P:lactate metabolic process"/>
    <property type="evidence" value="ECO:0007669"/>
    <property type="project" value="InterPro"/>
</dbReference>
<dbReference type="SUPFAM" id="SSF100950">
    <property type="entry name" value="NagB/RpiA/CoA transferase-like"/>
    <property type="match status" value="1"/>
</dbReference>
<evidence type="ECO:0000256" key="2">
    <source>
        <dbReference type="ARBA" id="ARBA00022485"/>
    </source>
</evidence>
<dbReference type="SUPFAM" id="SSF46548">
    <property type="entry name" value="alpha-helical ferredoxin"/>
    <property type="match status" value="1"/>
</dbReference>
<protein>
    <submittedName>
        <fullName evidence="6">(Fe-S)-binding protein</fullName>
    </submittedName>
</protein>
<reference evidence="6" key="3">
    <citation type="journal article" date="2019" name="BMC Res. Notes">
        <title>Complete genome sequence of the Sulfodiicoccus acidiphilus strain HS-1T, the first crenarchaeon that lacks polB3, isolated from an acidic hot spring in Ohwaku-dani, Hakone, Japan.</title>
        <authorList>
            <person name="Sakai H.D."/>
            <person name="Kurosawa N."/>
        </authorList>
    </citation>
    <scope>NUCLEOTIDE SEQUENCE</scope>
    <source>
        <strain evidence="6">HS-1</strain>
    </source>
</reference>
<dbReference type="EMBL" id="BMQS01000002">
    <property type="protein sequence ID" value="GGT87721.1"/>
    <property type="molecule type" value="Genomic_DNA"/>
</dbReference>
<reference evidence="7" key="4">
    <citation type="submission" date="2020-09" db="EMBL/GenBank/DDBJ databases">
        <authorList>
            <person name="Sun Q."/>
            <person name="Ohkuma M."/>
        </authorList>
    </citation>
    <scope>NUCLEOTIDE SEQUENCE</scope>
    <source>
        <strain evidence="7">JCM 31740</strain>
    </source>
</reference>
<evidence type="ECO:0000256" key="1">
    <source>
        <dbReference type="ARBA" id="ARBA00022448"/>
    </source>
</evidence>
<keyword evidence="1" id="KW-0813">Transport</keyword>
<dbReference type="InterPro" id="IPR037171">
    <property type="entry name" value="NagB/RpiA_transferase-like"/>
</dbReference>
<feature type="domain" description="4Fe-4S ferredoxin-type" evidence="5">
    <location>
        <begin position="288"/>
        <end position="319"/>
    </location>
</feature>
<dbReference type="PANTHER" id="PTHR47153:SF2">
    <property type="entry name" value="LACTATE UTILIZATION PROTEIN B"/>
    <property type="match status" value="1"/>
</dbReference>
<keyword evidence="2" id="KW-0411">Iron-sulfur</keyword>
<dbReference type="PANTHER" id="PTHR47153">
    <property type="entry name" value="LACTATE UTILIZATION PROTEIN B"/>
    <property type="match status" value="1"/>
</dbReference>
<organism evidence="6 8">
    <name type="scientific">Sulfodiicoccus acidiphilus</name>
    <dbReference type="NCBI Taxonomy" id="1670455"/>
    <lineage>
        <taxon>Archaea</taxon>
        <taxon>Thermoproteota</taxon>
        <taxon>Thermoprotei</taxon>
        <taxon>Sulfolobales</taxon>
        <taxon>Sulfolobaceae</taxon>
        <taxon>Sulfodiicoccus</taxon>
    </lineage>
</organism>
<keyword evidence="3" id="KW-0677">Repeat</keyword>
<evidence type="ECO:0000256" key="3">
    <source>
        <dbReference type="ARBA" id="ARBA00022737"/>
    </source>
</evidence>
<evidence type="ECO:0000256" key="4">
    <source>
        <dbReference type="ARBA" id="ARBA00022982"/>
    </source>
</evidence>
<reference evidence="7" key="1">
    <citation type="journal article" date="2014" name="Int. J. Syst. Evol. Microbiol.">
        <title>Complete genome sequence of Corynebacterium casei LMG S-19264T (=DSM 44701T), isolated from a smear-ripened cheese.</title>
        <authorList>
            <consortium name="US DOE Joint Genome Institute (JGI-PGF)"/>
            <person name="Walter F."/>
            <person name="Albersmeier A."/>
            <person name="Kalinowski J."/>
            <person name="Ruckert C."/>
        </authorList>
    </citation>
    <scope>NUCLEOTIDE SEQUENCE</scope>
    <source>
        <strain evidence="7">JCM 31740</strain>
    </source>
</reference>
<evidence type="ECO:0000259" key="5">
    <source>
        <dbReference type="PROSITE" id="PS51379"/>
    </source>
</evidence>
<dbReference type="KEGG" id="sacd:HS1genome_1347"/>
<dbReference type="Gene3D" id="1.10.1060.10">
    <property type="entry name" value="Alpha-helical ferredoxin"/>
    <property type="match status" value="1"/>
</dbReference>
<dbReference type="InterPro" id="IPR024185">
    <property type="entry name" value="FTHF_cligase-like_sf"/>
</dbReference>
<dbReference type="PROSITE" id="PS51379">
    <property type="entry name" value="4FE4S_FER_2"/>
    <property type="match status" value="1"/>
</dbReference>
<evidence type="ECO:0000313" key="6">
    <source>
        <dbReference type="EMBL" id="BBD72958.1"/>
    </source>
</evidence>
<dbReference type="InterPro" id="IPR004452">
    <property type="entry name" value="LutB/LldF"/>
</dbReference>
<dbReference type="RefSeq" id="WP_229768051.1">
    <property type="nucleotide sequence ID" value="NZ_BMQS01000002.1"/>
</dbReference>
<name>A0A348B456_9CREN</name>
<keyword evidence="8" id="KW-1185">Reference proteome</keyword>
<keyword evidence="4" id="KW-0249">Electron transport</keyword>
<dbReference type="InterPro" id="IPR017900">
    <property type="entry name" value="4Fe4S_Fe_S_CS"/>
</dbReference>
<keyword evidence="2" id="KW-0004">4Fe-4S</keyword>
<keyword evidence="2" id="KW-0408">Iron</keyword>
<dbReference type="InterPro" id="IPR003741">
    <property type="entry name" value="LUD_dom"/>
</dbReference>
<dbReference type="PROSITE" id="PS00198">
    <property type="entry name" value="4FE4S_FER_1"/>
    <property type="match status" value="1"/>
</dbReference>
<gene>
    <name evidence="7" type="ORF">GCM10007116_02080</name>
    <name evidence="6" type="ORF">HS1genome_1347</name>
</gene>
<dbReference type="EMBL" id="AP018553">
    <property type="protein sequence ID" value="BBD72958.1"/>
    <property type="molecule type" value="Genomic_DNA"/>
</dbReference>
<dbReference type="Pfam" id="PF02589">
    <property type="entry name" value="LUD_dom"/>
    <property type="match status" value="1"/>
</dbReference>
<dbReference type="AlphaFoldDB" id="A0A348B456"/>
<proteinExistence type="predicted"/>
<accession>A0A348B456</accession>
<sequence>MTWIYAVERAVKNNVPKVEAILKEHPYLLDLAMKVREGKTEVLRNLDRYVEETIKSVEKSGGRAHLVSNAEEAKEIVSKIVGTGKTIVLGKSMVAYEAGLRKHLEAMGNDVWETDLGEFLIQLADEPPSHIIAPSLHMTKERAEEVMRKIDNELNNSTHEKIAMTARKFLRDKFIKAHVGITGANAVAADTGSVILVENEGNIRMTTVLPEVHIAVAGLEKILPNLQLALYEALVQAAFGGLYPPSYVNVSSGPSSTADIEMKRVSPAHGPREFHLVLLDNGRREAAKDPVLWESLLCVRCGRCHLHCPVYRVFGGKWGVPPYSGPMGAMWSAVVYRDFGPAQLCVHSGGCREVCPMKIDIPKVLEELKKRGLKQ</sequence>
<dbReference type="InterPro" id="IPR009051">
    <property type="entry name" value="Helical_ferredxn"/>
</dbReference>